<proteinExistence type="predicted"/>
<name>A0A8S5T3P1_9CAUD</name>
<accession>A0A8S5T3P1</accession>
<evidence type="ECO:0000313" key="1">
    <source>
        <dbReference type="EMBL" id="DAF57972.1"/>
    </source>
</evidence>
<dbReference type="EMBL" id="BK032744">
    <property type="protein sequence ID" value="DAF57972.1"/>
    <property type="molecule type" value="Genomic_DNA"/>
</dbReference>
<reference evidence="1" key="1">
    <citation type="journal article" date="2021" name="Proc. Natl. Acad. Sci. U.S.A.">
        <title>A Catalog of Tens of Thousands of Viruses from Human Metagenomes Reveals Hidden Associations with Chronic Diseases.</title>
        <authorList>
            <person name="Tisza M.J."/>
            <person name="Buck C.B."/>
        </authorList>
    </citation>
    <scope>NUCLEOTIDE SEQUENCE</scope>
    <source>
        <strain evidence="1">Ctfbh2</strain>
    </source>
</reference>
<organism evidence="1">
    <name type="scientific">Siphoviridae sp. ctfbh2</name>
    <dbReference type="NCBI Taxonomy" id="2827909"/>
    <lineage>
        <taxon>Viruses</taxon>
        <taxon>Duplodnaviria</taxon>
        <taxon>Heunggongvirae</taxon>
        <taxon>Uroviricota</taxon>
        <taxon>Caudoviricetes</taxon>
    </lineage>
</organism>
<protein>
    <submittedName>
        <fullName evidence="1">Uncharacterized protein</fullName>
    </submittedName>
</protein>
<sequence>MCEIMAEKQDIRENTMSGGTPARLRGLAANGNSISPTLKEVMNAMEIYIFDLTLAAGEEKDLGDLGYGMYLLASPNNAATAIFAFGAYSKGFVSDAGSNSYCDYTDGTKGVVFGRKTINGSFFIKNNRSTEISIVLKRIGIF</sequence>